<comment type="caution">
    <text evidence="1">The sequence shown here is derived from an EMBL/GenBank/DDBJ whole genome shotgun (WGS) entry which is preliminary data.</text>
</comment>
<dbReference type="EMBL" id="JACRSU010000002">
    <property type="protein sequence ID" value="MBC8540768.1"/>
    <property type="molecule type" value="Genomic_DNA"/>
</dbReference>
<dbReference type="Proteomes" id="UP000611762">
    <property type="component" value="Unassembled WGS sequence"/>
</dbReference>
<evidence type="ECO:0000313" key="1">
    <source>
        <dbReference type="EMBL" id="MBC8540768.1"/>
    </source>
</evidence>
<gene>
    <name evidence="1" type="ORF">H8698_07235</name>
</gene>
<keyword evidence="2" id="KW-1185">Reference proteome</keyword>
<evidence type="ECO:0000313" key="2">
    <source>
        <dbReference type="Proteomes" id="UP000611762"/>
    </source>
</evidence>
<name>A0A926HYU7_9FIRM</name>
<organism evidence="1 2">
    <name type="scientific">Congzhengia minquanensis</name>
    <dbReference type="NCBI Taxonomy" id="2763657"/>
    <lineage>
        <taxon>Bacteria</taxon>
        <taxon>Bacillati</taxon>
        <taxon>Bacillota</taxon>
        <taxon>Clostridia</taxon>
        <taxon>Eubacteriales</taxon>
        <taxon>Oscillospiraceae</taxon>
        <taxon>Congzhengia</taxon>
    </lineage>
</organism>
<proteinExistence type="predicted"/>
<dbReference type="RefSeq" id="WP_249311915.1">
    <property type="nucleotide sequence ID" value="NZ_JACRSU010000002.1"/>
</dbReference>
<sequence>MTNKQEKEITKAIKARLEEVKIQGIKVGAKGILGAILKMCNEGKSVNDIKEFCQNSLYKQKNGE</sequence>
<dbReference type="AlphaFoldDB" id="A0A926HYU7"/>
<reference evidence="1" key="1">
    <citation type="submission" date="2020-08" db="EMBL/GenBank/DDBJ databases">
        <title>Genome public.</title>
        <authorList>
            <person name="Liu C."/>
            <person name="Sun Q."/>
        </authorList>
    </citation>
    <scope>NUCLEOTIDE SEQUENCE</scope>
    <source>
        <strain evidence="1">H8</strain>
    </source>
</reference>
<accession>A0A926HYU7</accession>
<protein>
    <submittedName>
        <fullName evidence="1">Uncharacterized protein</fullName>
    </submittedName>
</protein>